<dbReference type="Pfam" id="PF03256">
    <property type="entry name" value="ANAPC10"/>
    <property type="match status" value="1"/>
</dbReference>
<evidence type="ECO:0000256" key="1">
    <source>
        <dbReference type="ARBA" id="ARBA00006762"/>
    </source>
</evidence>
<dbReference type="GO" id="GO:0031145">
    <property type="term" value="P:anaphase-promoting complex-dependent catabolic process"/>
    <property type="evidence" value="ECO:0007669"/>
    <property type="project" value="InterPro"/>
</dbReference>
<accession>A0A081ALN4</accession>
<keyword evidence="5" id="KW-0131">Cell cycle</keyword>
<dbReference type="InterPro" id="IPR004939">
    <property type="entry name" value="APC_su10/DOC_dom"/>
</dbReference>
<keyword evidence="3" id="KW-0498">Mitosis</keyword>
<dbReference type="PROSITE" id="PS51284">
    <property type="entry name" value="DOC"/>
    <property type="match status" value="1"/>
</dbReference>
<evidence type="ECO:0000256" key="2">
    <source>
        <dbReference type="ARBA" id="ARBA00022618"/>
    </source>
</evidence>
<dbReference type="AlphaFoldDB" id="A0A081ALN4"/>
<evidence type="ECO:0000313" key="7">
    <source>
        <dbReference type="EMBL" id="ETO79795.1"/>
    </source>
</evidence>
<keyword evidence="2" id="KW-0132">Cell division</keyword>
<feature type="domain" description="DOC" evidence="6">
    <location>
        <begin position="1"/>
        <end position="199"/>
    </location>
</feature>
<dbReference type="InterPro" id="IPR016901">
    <property type="entry name" value="APC10/Doc1"/>
</dbReference>
<evidence type="ECO:0000313" key="8">
    <source>
        <dbReference type="Proteomes" id="UP000028582"/>
    </source>
</evidence>
<gene>
    <name evidence="7" type="ORF">F444_05590</name>
</gene>
<dbReference type="InterPro" id="IPR008979">
    <property type="entry name" value="Galactose-bd-like_sf"/>
</dbReference>
<evidence type="ECO:0000256" key="3">
    <source>
        <dbReference type="ARBA" id="ARBA00022776"/>
    </source>
</evidence>
<dbReference type="Proteomes" id="UP000028582">
    <property type="component" value="Unassembled WGS sequence"/>
</dbReference>
<dbReference type="PANTHER" id="PTHR12936">
    <property type="entry name" value="ANAPHASE-PROMOTING COMPLEX 10"/>
    <property type="match status" value="1"/>
</dbReference>
<dbReference type="GO" id="GO:0051301">
    <property type="term" value="P:cell division"/>
    <property type="evidence" value="ECO:0007669"/>
    <property type="project" value="UniProtKB-KW"/>
</dbReference>
<dbReference type="EMBL" id="ANJA01001063">
    <property type="protein sequence ID" value="ETO79795.1"/>
    <property type="molecule type" value="Genomic_DNA"/>
</dbReference>
<comment type="similarity">
    <text evidence="1">Belongs to the APC10 family.</text>
</comment>
<evidence type="ECO:0000256" key="5">
    <source>
        <dbReference type="ARBA" id="ARBA00023306"/>
    </source>
</evidence>
<sequence length="200" mass="22689">MQFAMAMADAKWETTRCGHCHLPSLATAWTSCATVRALAQFGERQIENDANGRFLAGVDNMDTYWQSDGVQPHLINIQFSRKMAIKEVALYLDYKLDESYTPKKIAVRSGSTVHDLKEIHVQHIAEPNGWISIPLHTDEGSEQAPLRTFFLQVVILAMHQNGRDTHIRQVKIYSPRESNVLDWSIPEATTLQFAAYSCIR</sequence>
<protein>
    <submittedName>
        <fullName evidence="7">Anaphase-promoting complex subunit 10</fullName>
    </submittedName>
</protein>
<dbReference type="Gene3D" id="2.60.120.260">
    <property type="entry name" value="Galactose-binding domain-like"/>
    <property type="match status" value="1"/>
</dbReference>
<dbReference type="PANTHER" id="PTHR12936:SF0">
    <property type="entry name" value="ANAPHASE-PROMOTING COMPLEX SUBUNIT 10"/>
    <property type="match status" value="1"/>
</dbReference>
<organism evidence="7 8">
    <name type="scientific">Phytophthora nicotianae P1976</name>
    <dbReference type="NCBI Taxonomy" id="1317066"/>
    <lineage>
        <taxon>Eukaryota</taxon>
        <taxon>Sar</taxon>
        <taxon>Stramenopiles</taxon>
        <taxon>Oomycota</taxon>
        <taxon>Peronosporomycetes</taxon>
        <taxon>Peronosporales</taxon>
        <taxon>Peronosporaceae</taxon>
        <taxon>Phytophthora</taxon>
    </lineage>
</organism>
<evidence type="ECO:0000259" key="6">
    <source>
        <dbReference type="PROSITE" id="PS51284"/>
    </source>
</evidence>
<comment type="caution">
    <text evidence="7">The sequence shown here is derived from an EMBL/GenBank/DDBJ whole genome shotgun (WGS) entry which is preliminary data.</text>
</comment>
<name>A0A081ALN4_PHYNI</name>
<dbReference type="CDD" id="cd08366">
    <property type="entry name" value="APC10"/>
    <property type="match status" value="1"/>
</dbReference>
<reference evidence="7 8" key="1">
    <citation type="submission" date="2013-11" db="EMBL/GenBank/DDBJ databases">
        <title>The Genome Sequence of Phytophthora parasitica P1976.</title>
        <authorList>
            <consortium name="The Broad Institute Genomics Platform"/>
            <person name="Russ C."/>
            <person name="Tyler B."/>
            <person name="Panabieres F."/>
            <person name="Shan W."/>
            <person name="Tripathy S."/>
            <person name="Grunwald N."/>
            <person name="Machado M."/>
            <person name="Johnson C.S."/>
            <person name="Walker B."/>
            <person name="Young S."/>
            <person name="Zeng Q."/>
            <person name="Gargeya S."/>
            <person name="Fitzgerald M."/>
            <person name="Haas B."/>
            <person name="Abouelleil A."/>
            <person name="Allen A.W."/>
            <person name="Alvarado L."/>
            <person name="Arachchi H.M."/>
            <person name="Berlin A.M."/>
            <person name="Chapman S.B."/>
            <person name="Gainer-Dewar J."/>
            <person name="Goldberg J."/>
            <person name="Griggs A."/>
            <person name="Gujja S."/>
            <person name="Hansen M."/>
            <person name="Howarth C."/>
            <person name="Imamovic A."/>
            <person name="Ireland A."/>
            <person name="Larimer J."/>
            <person name="McCowan C."/>
            <person name="Murphy C."/>
            <person name="Pearson M."/>
            <person name="Poon T.W."/>
            <person name="Priest M."/>
            <person name="Roberts A."/>
            <person name="Saif S."/>
            <person name="Shea T."/>
            <person name="Sisk P."/>
            <person name="Sykes S."/>
            <person name="Wortman J."/>
            <person name="Nusbaum C."/>
            <person name="Birren B."/>
        </authorList>
    </citation>
    <scope>NUCLEOTIDE SEQUENCE [LARGE SCALE GENOMIC DNA]</scope>
    <source>
        <strain evidence="7 8">P1976</strain>
    </source>
</reference>
<dbReference type="SUPFAM" id="SSF49785">
    <property type="entry name" value="Galactose-binding domain-like"/>
    <property type="match status" value="1"/>
</dbReference>
<dbReference type="SMART" id="SM01337">
    <property type="entry name" value="APC10"/>
    <property type="match status" value="1"/>
</dbReference>
<evidence type="ECO:0000256" key="4">
    <source>
        <dbReference type="ARBA" id="ARBA00022786"/>
    </source>
</evidence>
<proteinExistence type="inferred from homology"/>
<dbReference type="GO" id="GO:0005680">
    <property type="term" value="C:anaphase-promoting complex"/>
    <property type="evidence" value="ECO:0007669"/>
    <property type="project" value="InterPro"/>
</dbReference>
<dbReference type="OrthoDB" id="24948at2759"/>
<dbReference type="GO" id="GO:0070979">
    <property type="term" value="P:protein K11-linked ubiquitination"/>
    <property type="evidence" value="ECO:0007669"/>
    <property type="project" value="TreeGrafter"/>
</dbReference>
<keyword evidence="4" id="KW-0833">Ubl conjugation pathway</keyword>